<protein>
    <recommendedName>
        <fullName evidence="3">Tocopherol cyclase</fullName>
    </recommendedName>
</protein>
<evidence type="ECO:0000313" key="2">
    <source>
        <dbReference type="Proteomes" id="UP001485043"/>
    </source>
</evidence>
<accession>A0AAW1TJI9</accession>
<sequence>MRLPTRSHLLGRSPRTDLALQVSPSHTCKAKLRFRQATAKAASGEAANQPRTGAVTPHSGYHYDGSKRRFFEGWYFNVSLGKPGQTFALIFSAEDPAGEQLSGMGVQVMGPGDSYLLHYERDINTFWADKRSLALGACFKAAGGARRPALKQMVPKEDFERDIELGFQSSLTLHQGSIVAKEDGAQGNLPSAVPHAKWSFTVQPVYGWGDSGGKQKSTAGWLAALPVFEPHWQIILSHGLATGYLEWGGKRYDFENAPSYSEKNWGLGFPKRWFWIQCNTFNDPDVALTAVGARRGILNLPGVEENVGLIGVHWKGKFLELVPWNGEISWEVAPWGSWHISARGKTHEAVVHASAEDDSGTALRAPTPKNGLTPFCRDSFFGKVHLQVWELDPSGKRKPGAVLDVHSDSGAVEIGGGGWTSIWKAQAEMKEPLRSAVNLPIDVEALTSFGPVNLRPSGL</sequence>
<dbReference type="InterPro" id="IPR025893">
    <property type="entry name" value="Tocopherol_cyclase"/>
</dbReference>
<dbReference type="Pfam" id="PF14249">
    <property type="entry name" value="Tocopherol_cycl"/>
    <property type="match status" value="1"/>
</dbReference>
<dbReference type="AlphaFoldDB" id="A0AAW1TJI9"/>
<comment type="caution">
    <text evidence="1">The sequence shown here is derived from an EMBL/GenBank/DDBJ whole genome shotgun (WGS) entry which is preliminary data.</text>
</comment>
<evidence type="ECO:0008006" key="3">
    <source>
        <dbReference type="Google" id="ProtNLM"/>
    </source>
</evidence>
<dbReference type="GO" id="GO:0009976">
    <property type="term" value="F:tocopherol cyclase activity"/>
    <property type="evidence" value="ECO:0007669"/>
    <property type="project" value="InterPro"/>
</dbReference>
<keyword evidence="2" id="KW-1185">Reference proteome</keyword>
<dbReference type="Proteomes" id="UP001485043">
    <property type="component" value="Unassembled WGS sequence"/>
</dbReference>
<dbReference type="PANTHER" id="PTHR35309">
    <property type="match status" value="1"/>
</dbReference>
<reference evidence="1 2" key="1">
    <citation type="journal article" date="2024" name="Nat. Commun.">
        <title>Phylogenomics reveals the evolutionary origins of lichenization in chlorophyte algae.</title>
        <authorList>
            <person name="Puginier C."/>
            <person name="Libourel C."/>
            <person name="Otte J."/>
            <person name="Skaloud P."/>
            <person name="Haon M."/>
            <person name="Grisel S."/>
            <person name="Petersen M."/>
            <person name="Berrin J.G."/>
            <person name="Delaux P.M."/>
            <person name="Dal Grande F."/>
            <person name="Keller J."/>
        </authorList>
    </citation>
    <scope>NUCLEOTIDE SEQUENCE [LARGE SCALE GENOMIC DNA]</scope>
    <source>
        <strain evidence="1 2">SAG 2523</strain>
    </source>
</reference>
<gene>
    <name evidence="1" type="ORF">WJX84_004245</name>
</gene>
<name>A0AAW1TJI9_9CHLO</name>
<proteinExistence type="predicted"/>
<evidence type="ECO:0000313" key="1">
    <source>
        <dbReference type="EMBL" id="KAK9868702.1"/>
    </source>
</evidence>
<dbReference type="EMBL" id="JALJOV010000015">
    <property type="protein sequence ID" value="KAK9868702.1"/>
    <property type="molecule type" value="Genomic_DNA"/>
</dbReference>
<dbReference type="PANTHER" id="PTHR35309:SF4">
    <property type="entry name" value="TOCOPHEROL CYCLASE"/>
    <property type="match status" value="1"/>
</dbReference>
<organism evidence="1 2">
    <name type="scientific">Apatococcus fuscideae</name>
    <dbReference type="NCBI Taxonomy" id="2026836"/>
    <lineage>
        <taxon>Eukaryota</taxon>
        <taxon>Viridiplantae</taxon>
        <taxon>Chlorophyta</taxon>
        <taxon>core chlorophytes</taxon>
        <taxon>Trebouxiophyceae</taxon>
        <taxon>Chlorellales</taxon>
        <taxon>Chlorellaceae</taxon>
        <taxon>Apatococcus</taxon>
    </lineage>
</organism>